<evidence type="ECO:0000256" key="7">
    <source>
        <dbReference type="ARBA" id="ARBA00049158"/>
    </source>
</evidence>
<sequence length="270" mass="30980">MNETNRMQITNYHTHTFLCNHADGLPSDYVLQAKKDGCTQLGFSDHCPYPVSDDDYWKNIRMKEEDVSFYRTEVQKAASLVDFPVKCGFECEWDEKYASWYKDMLLGEFGADYLVLGSHWLTRGKEHLYAAEFSSRKDFHTYVDQTISGIQSGLFAFYAHPDLFMRSFVDWDDDLACCSAALIDAAVGMKLPLEINGLGMQREVLHTKKGIRYQYPYDEFWQLAAEKNAEVICNSDAHSPSDVIRNALAARKYAEKFGFTPVFQLKTNAL</sequence>
<dbReference type="RefSeq" id="WP_234975409.1">
    <property type="nucleotide sequence ID" value="NZ_FUWG01000012.1"/>
</dbReference>
<evidence type="ECO:0000259" key="9">
    <source>
        <dbReference type="Pfam" id="PF02811"/>
    </source>
</evidence>
<gene>
    <name evidence="10" type="ORF">SAMN02745149_01634</name>
</gene>
<feature type="domain" description="PHP" evidence="9">
    <location>
        <begin position="12"/>
        <end position="166"/>
    </location>
</feature>
<organism evidence="10 11">
    <name type="scientific">Treponema porcinum</name>
    <dbReference type="NCBI Taxonomy" id="261392"/>
    <lineage>
        <taxon>Bacteria</taxon>
        <taxon>Pseudomonadati</taxon>
        <taxon>Spirochaetota</taxon>
        <taxon>Spirochaetia</taxon>
        <taxon>Spirochaetales</taxon>
        <taxon>Treponemataceae</taxon>
        <taxon>Treponema</taxon>
    </lineage>
</organism>
<evidence type="ECO:0000256" key="4">
    <source>
        <dbReference type="ARBA" id="ARBA00022605"/>
    </source>
</evidence>
<dbReference type="GO" id="GO:0005737">
    <property type="term" value="C:cytoplasm"/>
    <property type="evidence" value="ECO:0007669"/>
    <property type="project" value="TreeGrafter"/>
</dbReference>
<evidence type="ECO:0000313" key="10">
    <source>
        <dbReference type="EMBL" id="SJZ55699.1"/>
    </source>
</evidence>
<keyword evidence="6 8" id="KW-0368">Histidine biosynthesis</keyword>
<keyword evidence="11" id="KW-1185">Reference proteome</keyword>
<dbReference type="GO" id="GO:0000105">
    <property type="term" value="P:L-histidine biosynthetic process"/>
    <property type="evidence" value="ECO:0007669"/>
    <property type="project" value="UniProtKB-UniRule"/>
</dbReference>
<keyword evidence="4 8" id="KW-0028">Amino-acid biosynthesis</keyword>
<evidence type="ECO:0000256" key="5">
    <source>
        <dbReference type="ARBA" id="ARBA00022801"/>
    </source>
</evidence>
<dbReference type="PANTHER" id="PTHR21039">
    <property type="entry name" value="HISTIDINOL PHOSPHATASE-RELATED"/>
    <property type="match status" value="1"/>
</dbReference>
<dbReference type="CDD" id="cd12110">
    <property type="entry name" value="PHP_HisPPase_Hisj_like"/>
    <property type="match status" value="1"/>
</dbReference>
<reference evidence="10 11" key="1">
    <citation type="submission" date="2017-02" db="EMBL/GenBank/DDBJ databases">
        <authorList>
            <person name="Peterson S.W."/>
        </authorList>
    </citation>
    <scope>NUCLEOTIDE SEQUENCE [LARGE SCALE GENOMIC DNA]</scope>
    <source>
        <strain evidence="10 11">ATCC BAA-908</strain>
    </source>
</reference>
<protein>
    <recommendedName>
        <fullName evidence="3 8">Histidinol-phosphatase</fullName>
        <shortName evidence="8">HolPase</shortName>
        <ecNumber evidence="3 8">3.1.3.15</ecNumber>
    </recommendedName>
</protein>
<evidence type="ECO:0000256" key="2">
    <source>
        <dbReference type="ARBA" id="ARBA00009152"/>
    </source>
</evidence>
<comment type="catalytic activity">
    <reaction evidence="7 8">
        <text>L-histidinol phosphate + H2O = L-histidinol + phosphate</text>
        <dbReference type="Rhea" id="RHEA:14465"/>
        <dbReference type="ChEBI" id="CHEBI:15377"/>
        <dbReference type="ChEBI" id="CHEBI:43474"/>
        <dbReference type="ChEBI" id="CHEBI:57699"/>
        <dbReference type="ChEBI" id="CHEBI:57980"/>
        <dbReference type="EC" id="3.1.3.15"/>
    </reaction>
</comment>
<dbReference type="EC" id="3.1.3.15" evidence="3 8"/>
<evidence type="ECO:0000256" key="8">
    <source>
        <dbReference type="RuleBase" id="RU366003"/>
    </source>
</evidence>
<dbReference type="Gene3D" id="3.20.20.140">
    <property type="entry name" value="Metal-dependent hydrolases"/>
    <property type="match status" value="1"/>
</dbReference>
<dbReference type="UniPathway" id="UPA00031">
    <property type="reaction ID" value="UER00013"/>
</dbReference>
<dbReference type="InterPro" id="IPR010140">
    <property type="entry name" value="Histidinol_P_phosphatase_HisJ"/>
</dbReference>
<evidence type="ECO:0000313" key="11">
    <source>
        <dbReference type="Proteomes" id="UP000190423"/>
    </source>
</evidence>
<dbReference type="GeneID" id="78316918"/>
<dbReference type="GO" id="GO:0004401">
    <property type="term" value="F:histidinol-phosphatase activity"/>
    <property type="evidence" value="ECO:0007669"/>
    <property type="project" value="UniProtKB-UniRule"/>
</dbReference>
<evidence type="ECO:0000256" key="6">
    <source>
        <dbReference type="ARBA" id="ARBA00023102"/>
    </source>
</evidence>
<dbReference type="Proteomes" id="UP000190423">
    <property type="component" value="Unassembled WGS sequence"/>
</dbReference>
<dbReference type="STRING" id="261392.SAMN02745149_01634"/>
<name>A0A1T4LLT2_TREPO</name>
<proteinExistence type="inferred from homology"/>
<dbReference type="PANTHER" id="PTHR21039:SF0">
    <property type="entry name" value="HISTIDINOL-PHOSPHATASE"/>
    <property type="match status" value="1"/>
</dbReference>
<keyword evidence="5 8" id="KW-0378">Hydrolase</keyword>
<dbReference type="AlphaFoldDB" id="A0A1T4LLT2"/>
<comment type="pathway">
    <text evidence="1 8">Amino-acid biosynthesis; L-histidine biosynthesis; L-histidine from 5-phospho-alpha-D-ribose 1-diphosphate: step 8/9.</text>
</comment>
<accession>A0A1T4LLT2</accession>
<comment type="similarity">
    <text evidence="2 8">Belongs to the PHP hydrolase family. HisK subfamily.</text>
</comment>
<evidence type="ECO:0000256" key="3">
    <source>
        <dbReference type="ARBA" id="ARBA00013085"/>
    </source>
</evidence>
<dbReference type="EMBL" id="FUWG01000012">
    <property type="protein sequence ID" value="SJZ55699.1"/>
    <property type="molecule type" value="Genomic_DNA"/>
</dbReference>
<dbReference type="SUPFAM" id="SSF89550">
    <property type="entry name" value="PHP domain-like"/>
    <property type="match status" value="1"/>
</dbReference>
<dbReference type="Pfam" id="PF02811">
    <property type="entry name" value="PHP"/>
    <property type="match status" value="1"/>
</dbReference>
<dbReference type="InterPro" id="IPR016195">
    <property type="entry name" value="Pol/histidinol_Pase-like"/>
</dbReference>
<evidence type="ECO:0000256" key="1">
    <source>
        <dbReference type="ARBA" id="ARBA00004970"/>
    </source>
</evidence>
<dbReference type="InterPro" id="IPR004013">
    <property type="entry name" value="PHP_dom"/>
</dbReference>